<keyword evidence="1" id="KW-0677">Repeat</keyword>
<dbReference type="SUPFAM" id="SSF50985">
    <property type="entry name" value="RCC1/BLIP-II"/>
    <property type="match status" value="1"/>
</dbReference>
<evidence type="ECO:0000313" key="5">
    <source>
        <dbReference type="Proteomes" id="UP000256373"/>
    </source>
</evidence>
<keyword evidence="5" id="KW-1185">Reference proteome</keyword>
<dbReference type="InterPro" id="IPR012334">
    <property type="entry name" value="Pectin_lyas_fold"/>
</dbReference>
<evidence type="ECO:0000259" key="2">
    <source>
        <dbReference type="Pfam" id="PF18962"/>
    </source>
</evidence>
<feature type="domain" description="Secretion system C-terminal sorting" evidence="2">
    <location>
        <begin position="1994"/>
        <end position="2058"/>
    </location>
</feature>
<dbReference type="InterPro" id="IPR051210">
    <property type="entry name" value="Ub_ligase/GEF_domain"/>
</dbReference>
<dbReference type="EMBL" id="QNUL01000002">
    <property type="protein sequence ID" value="REA63810.1"/>
    <property type="molecule type" value="Genomic_DNA"/>
</dbReference>
<dbReference type="NCBIfam" id="TIGR04183">
    <property type="entry name" value="Por_Secre_tail"/>
    <property type="match status" value="1"/>
</dbReference>
<dbReference type="PROSITE" id="PS50012">
    <property type="entry name" value="RCC1_3"/>
    <property type="match status" value="7"/>
</dbReference>
<name>A0A3D8YJ19_9BACT</name>
<dbReference type="InterPro" id="IPR011050">
    <property type="entry name" value="Pectin_lyase_fold/virulence"/>
</dbReference>
<dbReference type="InterPro" id="IPR026444">
    <property type="entry name" value="Secre_tail"/>
</dbReference>
<sequence>MMKNSTQPLLLSSGLRKLLTLIFILLGAVSGVNGQKYASGKLSFNTAEEQLPTLFAFGIGLSGRLGTGNENDVNSPVAVNNDNDWKQVSAGGDYSLAVKSDGSLWAWGNGNSGRLGTGNTDQQNHPVKIGQASNWGQVSAGSAHSLAIKTDGTLWAWGSGNSGRLGAGNDNDQDRPVQVGEVSDWVQVIAGFSHSLALKSNGTLWAWGSGSSGRLGTGNIQDQYSPVQIGNSTNWTQVSTSDNHSLALKADGTLWAWGSGSNGKLGTGNTDSQHLPVQVGEAADWMQVSAGRWHSVALKSDGTLWAWGTGNHLGTGNSGNDEYPDQHSPVQVGQASDWRHVSAGQDHTLAIKADGTLWSWGHGADGALGTGNTIDQHSPVRIGDQIYTYASAGGFHSLALRKEQLSPDANGIFYIRKGSIGNGSSWENAASDLTEAVNDSRAGQQIWVAAGEYQPSSGQSFSMKEGVKIYGGFPATGSPAINDRDYASNVTTLKGNNASVVYNNLNFLTNAAILDGFTITGGSASEGGGIYNRASSPLMRNLVIKGNSATSHGGGIALSGGSDNFRLENSLVTSNTASAPGGGIYVLNSSSPVIVNVTISGNTAGSGGSGVTVERSNLTVHNSIIWSNSGTALNFQGPGANGRADISYSLVQGSGGSGSRWQSTIGTDNGHNIDTDPLFIDPANSNYTFPTWSPVVNAGNTALLNNAPSLKDISGNARIVASVIDLGAYENQQVQNASVRYVRQGATGNGYSWEDASGDLQVMINSSGTNNEIWVASGEYQPASGQSFSMKESVKIYGGFPATGNPTMNDRNYATNVTILKGNNASVVYNNFNFLTNAAILDGFTITGGHAGEGGGIYNRVSSPLMRNLIIKDNTATSLGGAVAAVEGSDHFRLENSLFTGNTALGQGGGMYVLNSSSPTLLNVTISGNTAGAGGSGVSVERSYLHIQNSIVWGNTGTAANFAGPVTASSGAVYISYSLIQGSGGSGNGWQSTVGTDNGNNLDVDPGFLDAPSDNYSIPTWSPAVNAGSNALLTDIETLKDLSGSPRVYGNSVDMGAFENQQVQDAPIRYVRQGASGNGYSWSDASGDLQAMINSSTTDNQVWVAAGEYQPASGQSFSMKEGVKIYGGFPATGSPAINDRNYATNVTTLKGNNASVVYNNLNFLTNAAILDGFTITGGSASEGGGIYNRASSPLMRNLVIKGNSATSHGGGIALSGGSDNFRLENSLVTSNTASAPGGGIYVLNSSSPVIVNVTISGNTAGSGGSGVTVERSNLTVHNSIIWSNSGTALNFQGPGANGRADISYSLVQGSGGSGNWQTSVGSDNGHNLDTNPLFKDAGNNNYQIAVSSPAVNAGNSSLLNNAAAISDLAGEIRIYGVSIDMGAYEAGKEIFPVRYVRQNGGGNGGSWENASGDLQAMINAEGAEQVWVAAGEYKPASGQSFSMKEGVKIYGGFSSAGTPAFTDRNWNQNVTTLKGNGKSVIVNDNNGLTKAALLDGFTITGGSAVTGGGMLNHLAYPLINHCVFRANNASVWGGGIYNDGPGMTTVVNSLFIQNTAQSGGAAFSYQNAKPRFTNVTLVNNTADQNGGALHNYEGAETELVNCIVWGNMQSTSSSQLYTSGPGKTKAYFSVLEGGENAIIGDKETVQAISQDPLFTDATNGNFTLQGCSPALNIGTGGVLNGFTTDLNGNSRFFDGIVDAGAYEYQLASLTGADRLSTNGQTTSVNISAGQIYYIRAMGDVCRSVAVISSNGDAPVNGIVNVTTHIDNSVQTYNGSPYLQRYYDISPANSSTTATARVTLYFTQEEFSAYNTSLGHMELPSGPNENPGRLRVFQYHGLPKQGQTGPAAYQGTPTTITPELRWHYGLARWEVSFDVKGFSGFFIGSAQAPLPVKLVSFEGILTETHTVSLQWRVTEQVDMDQYSLEYSNNGKDFTAIGNIPASKTTESRYEFTDTQSHLNSIAYYRLRMSELDGSYAYSRIIGVKLPKEHSNILAYPIPAHDFVRIKGKDLTGTSLKLVNTQGVVLKLIQVTSDDHKIDISSLPAGVYLITTNAGQTMKIVKN</sequence>
<dbReference type="Gene3D" id="2.160.20.10">
    <property type="entry name" value="Single-stranded right-handed beta-helix, Pectin lyase-like"/>
    <property type="match status" value="4"/>
</dbReference>
<dbReference type="OrthoDB" id="8901262at2"/>
<dbReference type="PRINTS" id="PR00633">
    <property type="entry name" value="RCCNDNSATION"/>
</dbReference>
<dbReference type="PANTHER" id="PTHR22870:SF408">
    <property type="entry name" value="OS09G0560450 PROTEIN"/>
    <property type="match status" value="1"/>
</dbReference>
<dbReference type="SUPFAM" id="SSF51126">
    <property type="entry name" value="Pectin lyase-like"/>
    <property type="match status" value="4"/>
</dbReference>
<dbReference type="Proteomes" id="UP000256373">
    <property type="component" value="Unassembled WGS sequence"/>
</dbReference>
<evidence type="ECO:0008006" key="6">
    <source>
        <dbReference type="Google" id="ProtNLM"/>
    </source>
</evidence>
<accession>A0A3D8YJ19</accession>
<dbReference type="InterPro" id="IPR059226">
    <property type="entry name" value="Choice_anch_Q_dom"/>
</dbReference>
<protein>
    <recommendedName>
        <fullName evidence="6">Fibronectin type-III domain-containing protein</fullName>
    </recommendedName>
</protein>
<dbReference type="InterPro" id="IPR009091">
    <property type="entry name" value="RCC1/BLIP-II"/>
</dbReference>
<organism evidence="4 5">
    <name type="scientific">Dyadobacter luteus</name>
    <dbReference type="NCBI Taxonomy" id="2259619"/>
    <lineage>
        <taxon>Bacteria</taxon>
        <taxon>Pseudomonadati</taxon>
        <taxon>Bacteroidota</taxon>
        <taxon>Cytophagia</taxon>
        <taxon>Cytophagales</taxon>
        <taxon>Spirosomataceae</taxon>
        <taxon>Dyadobacter</taxon>
    </lineage>
</organism>
<dbReference type="SMART" id="SM00710">
    <property type="entry name" value="PbH1"/>
    <property type="match status" value="14"/>
</dbReference>
<evidence type="ECO:0000256" key="1">
    <source>
        <dbReference type="ARBA" id="ARBA00022737"/>
    </source>
</evidence>
<dbReference type="Pfam" id="PF00415">
    <property type="entry name" value="RCC1"/>
    <property type="match status" value="2"/>
</dbReference>
<comment type="caution">
    <text evidence="4">The sequence shown here is derived from an EMBL/GenBank/DDBJ whole genome shotgun (WGS) entry which is preliminary data.</text>
</comment>
<dbReference type="Pfam" id="PF18962">
    <property type="entry name" value="Por_Secre_tail"/>
    <property type="match status" value="1"/>
</dbReference>
<dbReference type="PROSITE" id="PS00626">
    <property type="entry name" value="RCC1_2"/>
    <property type="match status" value="2"/>
</dbReference>
<evidence type="ECO:0000259" key="3">
    <source>
        <dbReference type="Pfam" id="PF25390"/>
    </source>
</evidence>
<dbReference type="InterPro" id="IPR058923">
    <property type="entry name" value="RCC1-like_dom"/>
</dbReference>
<dbReference type="InterPro" id="IPR006626">
    <property type="entry name" value="PbH1"/>
</dbReference>
<dbReference type="PANTHER" id="PTHR22870">
    <property type="entry name" value="REGULATOR OF CHROMOSOME CONDENSATION"/>
    <property type="match status" value="1"/>
</dbReference>
<gene>
    <name evidence="4" type="ORF">DSL64_05135</name>
</gene>
<dbReference type="Pfam" id="PF25390">
    <property type="entry name" value="WD40_RLD"/>
    <property type="match status" value="1"/>
</dbReference>
<evidence type="ECO:0000313" key="4">
    <source>
        <dbReference type="EMBL" id="REA63810.1"/>
    </source>
</evidence>
<dbReference type="Gene3D" id="2.130.10.30">
    <property type="entry name" value="Regulator of chromosome condensation 1/beta-lactamase-inhibitor protein II"/>
    <property type="match status" value="2"/>
</dbReference>
<feature type="domain" description="RCC1-like" evidence="3">
    <location>
        <begin position="185"/>
        <end position="403"/>
    </location>
</feature>
<dbReference type="NCBIfam" id="NF041518">
    <property type="entry name" value="choice_anch_Q"/>
    <property type="match status" value="3"/>
</dbReference>
<proteinExistence type="predicted"/>
<dbReference type="InterPro" id="IPR000408">
    <property type="entry name" value="Reg_chr_condens"/>
</dbReference>
<dbReference type="RefSeq" id="WP_115829561.1">
    <property type="nucleotide sequence ID" value="NZ_QNUL01000002.1"/>
</dbReference>
<reference evidence="4 5" key="1">
    <citation type="submission" date="2018-07" db="EMBL/GenBank/DDBJ databases">
        <title>Dyadobacter roseus sp. nov., isolated from rose rhizosphere soil.</title>
        <authorList>
            <person name="Chen L."/>
        </authorList>
    </citation>
    <scope>NUCLEOTIDE SEQUENCE [LARGE SCALE GENOMIC DNA]</scope>
    <source>
        <strain evidence="4 5">RS19</strain>
    </source>
</reference>